<dbReference type="EMBL" id="HF545616">
    <property type="protein sequence ID" value="CCO04569.1"/>
    <property type="molecule type" value="Genomic_DNA"/>
</dbReference>
<evidence type="ECO:0000256" key="1">
    <source>
        <dbReference type="SAM" id="Phobius"/>
    </source>
</evidence>
<dbReference type="RefSeq" id="WP_038671285.1">
    <property type="nucleotide sequence ID" value="NZ_HF545616.1"/>
</dbReference>
<organism evidence="2 3">
    <name type="scientific">Ruminococcus bicirculans</name>
    <name type="common">ex Wegman et al. 2014</name>
    <dbReference type="NCBI Taxonomy" id="1160721"/>
    <lineage>
        <taxon>Bacteria</taxon>
        <taxon>Bacillati</taxon>
        <taxon>Bacillota</taxon>
        <taxon>Clostridia</taxon>
        <taxon>Eubacteriales</taxon>
        <taxon>Oscillospiraceae</taxon>
        <taxon>Ruminococcus</taxon>
    </lineage>
</organism>
<dbReference type="Proteomes" id="UP000027600">
    <property type="component" value="Chromosome I"/>
</dbReference>
<name>A0ABM9QFD1_9FIRM</name>
<keyword evidence="1" id="KW-0472">Membrane</keyword>
<feature type="transmembrane region" description="Helical" evidence="1">
    <location>
        <begin position="118"/>
        <end position="136"/>
    </location>
</feature>
<keyword evidence="1" id="KW-0812">Transmembrane</keyword>
<evidence type="ECO:0000313" key="2">
    <source>
        <dbReference type="EMBL" id="CCO04569.1"/>
    </source>
</evidence>
<gene>
    <name evidence="2" type="ORF">RBI_I00853</name>
</gene>
<accession>A0ABM9QFD1</accession>
<sequence length="373" mass="42937">MIDGNNELENHIYYVCLINVILFLIGVFAAYGVYYEYLYEGIFTNGISDFKRLIIFNFICYLLIVYNAAVIIMAMGEGLFLSARYRKFNKSKKLGLKIITSAVINHDKDFLLKNRIRILVFICLLIGVGAGINKIFEISNMTVFEQLSLISEINDDIEYDDPISIETDSIELYDNRNIWVENSDGVNVKRSLKSSQVETIKGDNGFQKEIPDERHFRISYYKRSGYVKEVLDITDTSDYNLSLSSPSYSYFIKQNIEIRLSVNENNTILVERSGIAVYDDLDPNSVELAEMEKKIYWYITCDGEFYKRSLAIRSNWTNVLTFAPAGDYAVTLVLDNDEEIEDQAPISNTILYSKRSKNSNSEEYESVPLEKED</sequence>
<proteinExistence type="predicted"/>
<evidence type="ECO:0000313" key="3">
    <source>
        <dbReference type="Proteomes" id="UP000027600"/>
    </source>
</evidence>
<keyword evidence="1" id="KW-1133">Transmembrane helix</keyword>
<protein>
    <submittedName>
        <fullName evidence="2">Uncharacterized protein</fullName>
    </submittedName>
</protein>
<reference evidence="2 3" key="1">
    <citation type="journal article" date="2014" name="Int. J. Syst. Evol. Microbiol.">
        <title>Complete genome of a new Firmicutes species belonging to the dominant human colonic microbiota ('Ruminococcus bicirculans') reveals two chromosomes and a selective capacity to utilize plant glucans.</title>
        <authorList>
            <consortium name="NISC Comparative Sequencing Program"/>
            <person name="Wegmann U."/>
            <person name="Louis P."/>
            <person name="Goesmann A."/>
            <person name="Henrissat B."/>
            <person name="Duncan S.H."/>
            <person name="Flint H.J."/>
        </authorList>
    </citation>
    <scope>NUCLEOTIDE SEQUENCE [LARGE SCALE GENOMIC DNA]</scope>
    <source>
        <strain evidence="2 3">80/3</strain>
    </source>
</reference>
<feature type="transmembrane region" description="Helical" evidence="1">
    <location>
        <begin position="54"/>
        <end position="83"/>
    </location>
</feature>
<keyword evidence="3" id="KW-1185">Reference proteome</keyword>
<feature type="transmembrane region" description="Helical" evidence="1">
    <location>
        <begin position="12"/>
        <end position="34"/>
    </location>
</feature>